<proteinExistence type="predicted"/>
<dbReference type="EMBL" id="AP019416">
    <property type="protein sequence ID" value="BBI51116.1"/>
    <property type="molecule type" value="Genomic_DNA"/>
</dbReference>
<organism evidence="1 2">
    <name type="scientific">Vreelandella olivaria</name>
    <dbReference type="NCBI Taxonomy" id="390919"/>
    <lineage>
        <taxon>Bacteria</taxon>
        <taxon>Pseudomonadati</taxon>
        <taxon>Pseudomonadota</taxon>
        <taxon>Gammaproteobacteria</taxon>
        <taxon>Oceanospirillales</taxon>
        <taxon>Halomonadaceae</taxon>
        <taxon>Vreelandella</taxon>
    </lineage>
</organism>
<name>A0ABM7GKK9_9GAMM</name>
<keyword evidence="2" id="KW-1185">Reference proteome</keyword>
<evidence type="ECO:0000313" key="1">
    <source>
        <dbReference type="EMBL" id="BBI51116.1"/>
    </source>
</evidence>
<evidence type="ECO:0000313" key="2">
    <source>
        <dbReference type="Proteomes" id="UP000289555"/>
    </source>
</evidence>
<accession>A0ABM7GKK9</accession>
<dbReference type="Proteomes" id="UP000289555">
    <property type="component" value="Chromosome"/>
</dbReference>
<sequence length="95" mass="10529">MRFGFLNNFAAQLAAPVTDDATEIELSAGAEQIAEALENADALALTLFVRDTQGMKPSAKWFMPLQWLRAWSPSSVNKRAPLPQRLQRETVLSPD</sequence>
<gene>
    <name evidence="1" type="ORF">HORIV_35370</name>
</gene>
<protein>
    <submittedName>
        <fullName evidence="1">Uncharacterized protein</fullName>
    </submittedName>
</protein>
<reference evidence="2" key="1">
    <citation type="journal article" date="2019" name="Microbiol. Resour. Announc.">
        <title>Complete Genome Sequence of Halomonas olivaria, a Moderately Halophilic Bacterium Isolated from Olive Processing Effluents, Obtained by Nanopore Sequencing.</title>
        <authorList>
            <person name="Nagata S."/>
            <person name="Ii K.M."/>
            <person name="Tsukimi T."/>
            <person name="Miura M.C."/>
            <person name="Galipon J."/>
            <person name="Arakawa K."/>
        </authorList>
    </citation>
    <scope>NUCLEOTIDE SEQUENCE [LARGE SCALE GENOMIC DNA]</scope>
    <source>
        <strain evidence="2">TYRC17</strain>
    </source>
</reference>